<keyword evidence="1" id="KW-0732">Signal</keyword>
<protein>
    <submittedName>
        <fullName evidence="2">Putative secreted protein</fullName>
    </submittedName>
</protein>
<evidence type="ECO:0000313" key="2">
    <source>
        <dbReference type="EMBL" id="MBW76069.1"/>
    </source>
</evidence>
<feature type="chain" id="PRO_5014999214" evidence="1">
    <location>
        <begin position="24"/>
        <end position="70"/>
    </location>
</feature>
<evidence type="ECO:0000256" key="1">
    <source>
        <dbReference type="SAM" id="SignalP"/>
    </source>
</evidence>
<dbReference type="EMBL" id="GGFL01011891">
    <property type="protein sequence ID" value="MBW76069.1"/>
    <property type="molecule type" value="Transcribed_RNA"/>
</dbReference>
<accession>A0A2M4DEZ8</accession>
<dbReference type="AlphaFoldDB" id="A0A2M4DEZ8"/>
<feature type="signal peptide" evidence="1">
    <location>
        <begin position="1"/>
        <end position="23"/>
    </location>
</feature>
<sequence length="70" mass="8100">MVMLLVLCGTVLLLCSCVFKLQGQAVVNAPARLILRYSFPFFPLRYALQLCFLVQAFYKRIRSVYFFVLS</sequence>
<organism evidence="2">
    <name type="scientific">Anopheles darlingi</name>
    <name type="common">Mosquito</name>
    <dbReference type="NCBI Taxonomy" id="43151"/>
    <lineage>
        <taxon>Eukaryota</taxon>
        <taxon>Metazoa</taxon>
        <taxon>Ecdysozoa</taxon>
        <taxon>Arthropoda</taxon>
        <taxon>Hexapoda</taxon>
        <taxon>Insecta</taxon>
        <taxon>Pterygota</taxon>
        <taxon>Neoptera</taxon>
        <taxon>Endopterygota</taxon>
        <taxon>Diptera</taxon>
        <taxon>Nematocera</taxon>
        <taxon>Culicoidea</taxon>
        <taxon>Culicidae</taxon>
        <taxon>Anophelinae</taxon>
        <taxon>Anopheles</taxon>
    </lineage>
</organism>
<name>A0A2M4DEZ8_ANODA</name>
<proteinExistence type="predicted"/>
<reference evidence="2" key="1">
    <citation type="submission" date="2018-01" db="EMBL/GenBank/DDBJ databases">
        <title>An insight into the sialome of Amazonian anophelines.</title>
        <authorList>
            <person name="Ribeiro J.M."/>
            <person name="Scarpassa V."/>
            <person name="Calvo E."/>
        </authorList>
    </citation>
    <scope>NUCLEOTIDE SEQUENCE</scope>
</reference>